<keyword evidence="8" id="KW-0255">Endonuclease</keyword>
<dbReference type="Proteomes" id="UP000289738">
    <property type="component" value="Chromosome B06"/>
</dbReference>
<evidence type="ECO:0000313" key="14">
    <source>
        <dbReference type="EMBL" id="RYR04464.1"/>
    </source>
</evidence>
<evidence type="ECO:0000256" key="2">
    <source>
        <dbReference type="ARBA" id="ARBA00004065"/>
    </source>
</evidence>
<evidence type="ECO:0000256" key="1">
    <source>
        <dbReference type="ARBA" id="ARBA00001946"/>
    </source>
</evidence>
<keyword evidence="6" id="KW-0540">Nuclease</keyword>
<evidence type="ECO:0000256" key="11">
    <source>
        <dbReference type="SAM" id="MobiDB-lite"/>
    </source>
</evidence>
<evidence type="ECO:0000259" key="13">
    <source>
        <dbReference type="Pfam" id="PF01693"/>
    </source>
</evidence>
<feature type="transmembrane region" description="Helical" evidence="12">
    <location>
        <begin position="100"/>
        <end position="120"/>
    </location>
</feature>
<evidence type="ECO:0000256" key="9">
    <source>
        <dbReference type="ARBA" id="ARBA00022801"/>
    </source>
</evidence>
<keyword evidence="9" id="KW-0378">Hydrolase</keyword>
<evidence type="ECO:0000256" key="5">
    <source>
        <dbReference type="ARBA" id="ARBA00017721"/>
    </source>
</evidence>
<dbReference type="Pfam" id="PF01693">
    <property type="entry name" value="Cauli_VI"/>
    <property type="match status" value="1"/>
</dbReference>
<reference evidence="14 15" key="1">
    <citation type="submission" date="2019-01" db="EMBL/GenBank/DDBJ databases">
        <title>Sequencing of cultivated peanut Arachis hypogaea provides insights into genome evolution and oil improvement.</title>
        <authorList>
            <person name="Chen X."/>
        </authorList>
    </citation>
    <scope>NUCLEOTIDE SEQUENCE [LARGE SCALE GENOMIC DNA]</scope>
    <source>
        <strain evidence="15">cv. Fuhuasheng</strain>
        <tissue evidence="14">Leaves</tissue>
    </source>
</reference>
<accession>A0A444YR84</accession>
<evidence type="ECO:0000256" key="7">
    <source>
        <dbReference type="ARBA" id="ARBA00022723"/>
    </source>
</evidence>
<keyword evidence="12" id="KW-0472">Membrane</keyword>
<feature type="compositionally biased region" description="Basic and acidic residues" evidence="11">
    <location>
        <begin position="448"/>
        <end position="459"/>
    </location>
</feature>
<proteinExistence type="inferred from homology"/>
<name>A0A444YR84_ARAHY</name>
<comment type="caution">
    <text evidence="14">The sequence shown here is derived from an EMBL/GenBank/DDBJ whole genome shotgun (WGS) entry which is preliminary data.</text>
</comment>
<dbReference type="AlphaFoldDB" id="A0A444YR84"/>
<dbReference type="InterPro" id="IPR037056">
    <property type="entry name" value="RNase_H1_N_sf"/>
</dbReference>
<evidence type="ECO:0000256" key="3">
    <source>
        <dbReference type="ARBA" id="ARBA00005300"/>
    </source>
</evidence>
<dbReference type="InterPro" id="IPR011320">
    <property type="entry name" value="RNase_H1_N"/>
</dbReference>
<keyword evidence="10" id="KW-0460">Magnesium</keyword>
<evidence type="ECO:0000256" key="10">
    <source>
        <dbReference type="ARBA" id="ARBA00022842"/>
    </source>
</evidence>
<dbReference type="GO" id="GO:0046872">
    <property type="term" value="F:metal ion binding"/>
    <property type="evidence" value="ECO:0007669"/>
    <property type="project" value="UniProtKB-KW"/>
</dbReference>
<dbReference type="FunFam" id="3.40.970.10:FF:000002">
    <property type="entry name" value="Ribonuclease H"/>
    <property type="match status" value="1"/>
</dbReference>
<evidence type="ECO:0000256" key="8">
    <source>
        <dbReference type="ARBA" id="ARBA00022759"/>
    </source>
</evidence>
<feature type="domain" description="Ribonuclease H1 N-terminal" evidence="13">
    <location>
        <begin position="8"/>
        <end position="50"/>
    </location>
</feature>
<keyword evidence="15" id="KW-1185">Reference proteome</keyword>
<dbReference type="InterPro" id="IPR009027">
    <property type="entry name" value="Ribosomal_bL9/RNase_H1_N"/>
</dbReference>
<sequence length="572" mass="64217">MDTGRFIYYVVRRGRKLGIYTSWEECNRQVFGFKGSEHKGFMVRSEAKSWLELRNKDPEGEKTIMGNQELAVRFGDLKVGDSISVEGDGSSGSGTAATNLLLHELVVLIVVVIYFASVAIDIAPKFDPTSFVIMEDMEQVLFRVCAQLEVGPLVFFLRDGFRMEGKNYHGFGVSLQSHVKGINFFVSGRVSTDERLARQDASFITLERLLEEAELKIFDFNYQVTLRYKEEVAEAQRLARMSVPKRVMILEKENAELKHRLGVYNQMFRQCVYATNLNLCPKKLPAMNLAKFFDAYGHIGPNCAKRVSLGSMVVGLSKIKDGRSFLTIIANVILLEIHEMKYPISKEKEKSSMKDKSTLVDKAADTTNVDVSLASEVAKGAGVGGGGRSLEDNMLNVLNMVQEHVLSDKDVTKTILKTNNDQLRTITELLADHSKAIQALMTLVNTTKDDQGGKKDPKSMHAVSVKSRRRKSAKLEQIEKTIWGRIPPWTRRCLLGNHVSRRPCIRPLEPGSELRQTAPGTPFTYHTHHGHHGAKDMPQCLNLLFRPPEGMHFVGKELAVAAYIFSSDMDNR</sequence>
<organism evidence="14 15">
    <name type="scientific">Arachis hypogaea</name>
    <name type="common">Peanut</name>
    <dbReference type="NCBI Taxonomy" id="3818"/>
    <lineage>
        <taxon>Eukaryota</taxon>
        <taxon>Viridiplantae</taxon>
        <taxon>Streptophyta</taxon>
        <taxon>Embryophyta</taxon>
        <taxon>Tracheophyta</taxon>
        <taxon>Spermatophyta</taxon>
        <taxon>Magnoliopsida</taxon>
        <taxon>eudicotyledons</taxon>
        <taxon>Gunneridae</taxon>
        <taxon>Pentapetalae</taxon>
        <taxon>rosids</taxon>
        <taxon>fabids</taxon>
        <taxon>Fabales</taxon>
        <taxon>Fabaceae</taxon>
        <taxon>Papilionoideae</taxon>
        <taxon>50 kb inversion clade</taxon>
        <taxon>dalbergioids sensu lato</taxon>
        <taxon>Dalbergieae</taxon>
        <taxon>Pterocarpus clade</taxon>
        <taxon>Arachis</taxon>
    </lineage>
</organism>
<evidence type="ECO:0000313" key="15">
    <source>
        <dbReference type="Proteomes" id="UP000289738"/>
    </source>
</evidence>
<evidence type="ECO:0000256" key="4">
    <source>
        <dbReference type="ARBA" id="ARBA00012180"/>
    </source>
</evidence>
<dbReference type="GO" id="GO:0004523">
    <property type="term" value="F:RNA-DNA hybrid ribonuclease activity"/>
    <property type="evidence" value="ECO:0007669"/>
    <property type="project" value="UniProtKB-EC"/>
</dbReference>
<keyword evidence="12" id="KW-0812">Transmembrane</keyword>
<gene>
    <name evidence="14" type="ORF">Ahy_B06g084189</name>
</gene>
<dbReference type="EMBL" id="SDMP01000016">
    <property type="protein sequence ID" value="RYR04464.1"/>
    <property type="molecule type" value="Genomic_DNA"/>
</dbReference>
<dbReference type="EC" id="3.1.26.4" evidence="4"/>
<evidence type="ECO:0000256" key="6">
    <source>
        <dbReference type="ARBA" id="ARBA00022722"/>
    </source>
</evidence>
<keyword evidence="12" id="KW-1133">Transmembrane helix</keyword>
<dbReference type="STRING" id="3818.A0A444YR84"/>
<evidence type="ECO:0000256" key="12">
    <source>
        <dbReference type="SAM" id="Phobius"/>
    </source>
</evidence>
<dbReference type="Gene3D" id="3.40.970.10">
    <property type="entry name" value="Ribonuclease H1, N-terminal domain"/>
    <property type="match status" value="1"/>
</dbReference>
<protein>
    <recommendedName>
        <fullName evidence="5">Ribonuclease H</fullName>
        <ecNumber evidence="4">3.1.26.4</ecNumber>
    </recommendedName>
</protein>
<feature type="region of interest" description="Disordered" evidence="11">
    <location>
        <begin position="448"/>
        <end position="471"/>
    </location>
</feature>
<comment type="function">
    <text evidence="2">Endonuclease that specifically degrades the RNA of RNA-DNA hybrids.</text>
</comment>
<comment type="similarity">
    <text evidence="3">Belongs to the RNase H family.</text>
</comment>
<keyword evidence="7" id="KW-0479">Metal-binding</keyword>
<dbReference type="SUPFAM" id="SSF55658">
    <property type="entry name" value="L9 N-domain-like"/>
    <property type="match status" value="1"/>
</dbReference>
<comment type="cofactor">
    <cofactor evidence="1">
        <name>Mg(2+)</name>
        <dbReference type="ChEBI" id="CHEBI:18420"/>
    </cofactor>
</comment>